<proteinExistence type="inferred from homology"/>
<dbReference type="InterPro" id="IPR014718">
    <property type="entry name" value="GH-type_carb-bd"/>
</dbReference>
<dbReference type="GO" id="GO:0047938">
    <property type="term" value="F:glucose-6-phosphate 1-epimerase activity"/>
    <property type="evidence" value="ECO:0007669"/>
    <property type="project" value="UniProtKB-UniRule"/>
</dbReference>
<gene>
    <name evidence="8" type="ORF">PACLA_8A023939</name>
</gene>
<reference evidence="8" key="1">
    <citation type="submission" date="2020-04" db="EMBL/GenBank/DDBJ databases">
        <authorList>
            <person name="Alioto T."/>
            <person name="Alioto T."/>
            <person name="Gomez Garrido J."/>
        </authorList>
    </citation>
    <scope>NUCLEOTIDE SEQUENCE</scope>
    <source>
        <strain evidence="8">A484AB</strain>
    </source>
</reference>
<dbReference type="GO" id="GO:0005737">
    <property type="term" value="C:cytoplasm"/>
    <property type="evidence" value="ECO:0007669"/>
    <property type="project" value="TreeGrafter"/>
</dbReference>
<dbReference type="AlphaFoldDB" id="A0A6S7GEJ5"/>
<name>A0A6S7GEJ5_PARCT</name>
<evidence type="ECO:0000256" key="5">
    <source>
        <dbReference type="ARBA" id="ARBA00023235"/>
    </source>
</evidence>
<evidence type="ECO:0000256" key="2">
    <source>
        <dbReference type="ARBA" id="ARBA00001712"/>
    </source>
</evidence>
<dbReference type="Proteomes" id="UP001152795">
    <property type="component" value="Unassembled WGS sequence"/>
</dbReference>
<evidence type="ECO:0000256" key="7">
    <source>
        <dbReference type="PIRNR" id="PIRNR016020"/>
    </source>
</evidence>
<dbReference type="EMBL" id="CACRXK020001651">
    <property type="protein sequence ID" value="CAB3990398.1"/>
    <property type="molecule type" value="Genomic_DNA"/>
</dbReference>
<comment type="caution">
    <text evidence="8">The sequence shown here is derived from an EMBL/GenBank/DDBJ whole genome shotgun (WGS) entry which is preliminary data.</text>
</comment>
<keyword evidence="9" id="KW-1185">Reference proteome</keyword>
<accession>A0A6S7GEJ5</accession>
<evidence type="ECO:0000256" key="3">
    <source>
        <dbReference type="ARBA" id="ARBA00004947"/>
    </source>
</evidence>
<dbReference type="PIRSF" id="PIRSF016020">
    <property type="entry name" value="PHexose_mutarotase"/>
    <property type="match status" value="1"/>
</dbReference>
<comment type="catalytic activity">
    <reaction evidence="1">
        <text>alpha-D-glucose 6-phosphate = beta-D-glucose 6-phosphate</text>
        <dbReference type="Rhea" id="RHEA:16249"/>
        <dbReference type="ChEBI" id="CHEBI:58225"/>
        <dbReference type="ChEBI" id="CHEBI:58247"/>
        <dbReference type="EC" id="5.1.3.15"/>
    </reaction>
</comment>
<evidence type="ECO:0000313" key="8">
    <source>
        <dbReference type="EMBL" id="CAB3990398.1"/>
    </source>
</evidence>
<dbReference type="Gene3D" id="2.70.98.10">
    <property type="match status" value="1"/>
</dbReference>
<evidence type="ECO:0000313" key="9">
    <source>
        <dbReference type="Proteomes" id="UP001152795"/>
    </source>
</evidence>
<dbReference type="Pfam" id="PF01263">
    <property type="entry name" value="Aldose_epim"/>
    <property type="match status" value="1"/>
</dbReference>
<protein>
    <recommendedName>
        <fullName evidence="7">glucose-6-phosphate 1-epimerase</fullName>
        <ecNumber evidence="7">5.1.3.15</ecNumber>
    </recommendedName>
</protein>
<dbReference type="InterPro" id="IPR025532">
    <property type="entry name" value="G6P_1-epimerase"/>
</dbReference>
<comment type="function">
    <text evidence="6">Mutarotase that catalyzes the interconversion of beta-D-galactose and alpha-D-galactose during galactose metabolism. Beta-D-galactose is metabolized in the liver into glucose 1-phosphate, the primary metabolic fuel, by the action of four enzymes that constitute the Leloir pathway: GALM, GALK1 (galactokinase), GALT (galactose-1-phosphate uridylyltransferase) and GALE (UDP-galactose-4'-epimerase). Involved in the maintenance of the equilibrium between the beta- and alpha-anomers of galactose, therefore ensuring a sufficient supply of the alpha-anomer for GALK1. Also active on D-glucose although shows a preference for galactose over glucose.</text>
</comment>
<comment type="similarity">
    <text evidence="4 7">Belongs to the glucose-6-phosphate 1-epimerase family.</text>
</comment>
<dbReference type="UniPathway" id="UPA00214"/>
<dbReference type="PANTHER" id="PTHR11122:SF13">
    <property type="entry name" value="GLUCOSE-6-PHOSPHATE 1-EPIMERASE"/>
    <property type="match status" value="1"/>
</dbReference>
<dbReference type="GO" id="GO:0004034">
    <property type="term" value="F:aldose 1-epimerase activity"/>
    <property type="evidence" value="ECO:0007669"/>
    <property type="project" value="UniProtKB-EC"/>
</dbReference>
<dbReference type="GO" id="GO:0030246">
    <property type="term" value="F:carbohydrate binding"/>
    <property type="evidence" value="ECO:0007669"/>
    <property type="project" value="UniProtKB-UniRule"/>
</dbReference>
<dbReference type="PANTHER" id="PTHR11122">
    <property type="entry name" value="APOSPORY-ASSOCIATED PROTEIN C-RELATED"/>
    <property type="match status" value="1"/>
</dbReference>
<keyword evidence="5 7" id="KW-0413">Isomerase</keyword>
<sequence>MASELSKIVLKKDDLTEVHVYLHGGTVTSWKCKGKEILFVSKQAVFDGKKAIRGGIPVVFPNFGPWKLGPQHGFARTATWKVHKQPEKDKDGNIVAVLLLEDTEETRKIWNHNFKFWYTLTLKNCEFSMEVNIQNTGAEDFEFTSLLHTYYNVDIEKAKLQGLQGCDFLDKVNGGEHKEENEFLQISANVDSVYKQTPNELKLLTGNHNIRITKENFPDTVVWNPWFEKAKQMSDFGDNEYQDMICVEPGFVAAPCKLQPNETFTAKQILTCLC</sequence>
<dbReference type="SUPFAM" id="SSF74650">
    <property type="entry name" value="Galactose mutarotase-like"/>
    <property type="match status" value="1"/>
</dbReference>
<evidence type="ECO:0000256" key="4">
    <source>
        <dbReference type="ARBA" id="ARBA00005866"/>
    </source>
</evidence>
<dbReference type="InterPro" id="IPR008183">
    <property type="entry name" value="Aldose_1/G6P_1-epimerase"/>
</dbReference>
<evidence type="ECO:0000256" key="1">
    <source>
        <dbReference type="ARBA" id="ARBA00001096"/>
    </source>
</evidence>
<comment type="pathway">
    <text evidence="3">Carbohydrate metabolism; galactose metabolism.</text>
</comment>
<dbReference type="OrthoDB" id="1659429at2759"/>
<organism evidence="8 9">
    <name type="scientific">Paramuricea clavata</name>
    <name type="common">Red gorgonian</name>
    <name type="synonym">Violescent sea-whip</name>
    <dbReference type="NCBI Taxonomy" id="317549"/>
    <lineage>
        <taxon>Eukaryota</taxon>
        <taxon>Metazoa</taxon>
        <taxon>Cnidaria</taxon>
        <taxon>Anthozoa</taxon>
        <taxon>Octocorallia</taxon>
        <taxon>Malacalcyonacea</taxon>
        <taxon>Plexauridae</taxon>
        <taxon>Paramuricea</taxon>
    </lineage>
</organism>
<comment type="catalytic activity">
    <reaction evidence="2">
        <text>alpha-D-galactose = beta-D-galactose</text>
        <dbReference type="Rhea" id="RHEA:28675"/>
        <dbReference type="ChEBI" id="CHEBI:27667"/>
        <dbReference type="ChEBI" id="CHEBI:28061"/>
        <dbReference type="EC" id="5.1.3.3"/>
    </reaction>
    <physiologicalReaction direction="right-to-left" evidence="2">
        <dbReference type="Rhea" id="RHEA:28677"/>
    </physiologicalReaction>
</comment>
<dbReference type="GO" id="GO:0006012">
    <property type="term" value="P:galactose metabolic process"/>
    <property type="evidence" value="ECO:0007669"/>
    <property type="project" value="UniProtKB-UniPathway"/>
</dbReference>
<dbReference type="InterPro" id="IPR011013">
    <property type="entry name" value="Gal_mutarotase_sf_dom"/>
</dbReference>
<dbReference type="EC" id="5.1.3.15" evidence="7"/>
<dbReference type="CDD" id="cd09020">
    <property type="entry name" value="D-hex-6-P-epi_like"/>
    <property type="match status" value="1"/>
</dbReference>
<evidence type="ECO:0000256" key="6">
    <source>
        <dbReference type="ARBA" id="ARBA00045743"/>
    </source>
</evidence>